<feature type="transmembrane region" description="Helical" evidence="2">
    <location>
        <begin position="184"/>
        <end position="203"/>
    </location>
</feature>
<reference evidence="3 4" key="1">
    <citation type="submission" date="2021-01" db="EMBL/GenBank/DDBJ databases">
        <title>Whole genome shotgun sequence of Actinoplanes deccanensis NBRC 13994.</title>
        <authorList>
            <person name="Komaki H."/>
            <person name="Tamura T."/>
        </authorList>
    </citation>
    <scope>NUCLEOTIDE SEQUENCE [LARGE SCALE GENOMIC DNA]</scope>
    <source>
        <strain evidence="3 4">NBRC 13994</strain>
    </source>
</reference>
<dbReference type="InterPro" id="IPR036286">
    <property type="entry name" value="LexA/Signal_pep-like_sf"/>
</dbReference>
<evidence type="ECO:0000313" key="3">
    <source>
        <dbReference type="EMBL" id="GID79978.1"/>
    </source>
</evidence>
<dbReference type="CDD" id="cd06462">
    <property type="entry name" value="Peptidase_S24_S26"/>
    <property type="match status" value="1"/>
</dbReference>
<dbReference type="Proteomes" id="UP000609879">
    <property type="component" value="Unassembled WGS sequence"/>
</dbReference>
<comment type="caution">
    <text evidence="3">The sequence shown here is derived from an EMBL/GenBank/DDBJ whole genome shotgun (WGS) entry which is preliminary data.</text>
</comment>
<dbReference type="SUPFAM" id="SSF51306">
    <property type="entry name" value="LexA/Signal peptidase"/>
    <property type="match status" value="1"/>
</dbReference>
<feature type="transmembrane region" description="Helical" evidence="2">
    <location>
        <begin position="392"/>
        <end position="411"/>
    </location>
</feature>
<keyword evidence="2" id="KW-0812">Transmembrane</keyword>
<feature type="transmembrane region" description="Helical" evidence="2">
    <location>
        <begin position="116"/>
        <end position="138"/>
    </location>
</feature>
<organism evidence="3 4">
    <name type="scientific">Paractinoplanes deccanensis</name>
    <dbReference type="NCBI Taxonomy" id="113561"/>
    <lineage>
        <taxon>Bacteria</taxon>
        <taxon>Bacillati</taxon>
        <taxon>Actinomycetota</taxon>
        <taxon>Actinomycetes</taxon>
        <taxon>Micromonosporales</taxon>
        <taxon>Micromonosporaceae</taxon>
        <taxon>Paractinoplanes</taxon>
    </lineage>
</organism>
<keyword evidence="2" id="KW-1133">Transmembrane helix</keyword>
<evidence type="ECO:0008006" key="5">
    <source>
        <dbReference type="Google" id="ProtNLM"/>
    </source>
</evidence>
<gene>
    <name evidence="3" type="ORF">Ade02nite_86190</name>
</gene>
<keyword evidence="4" id="KW-1185">Reference proteome</keyword>
<evidence type="ECO:0000313" key="4">
    <source>
        <dbReference type="Proteomes" id="UP000609879"/>
    </source>
</evidence>
<evidence type="ECO:0000256" key="1">
    <source>
        <dbReference type="SAM" id="MobiDB-lite"/>
    </source>
</evidence>
<protein>
    <recommendedName>
        <fullName evidence="5">Signal peptidase I</fullName>
    </recommendedName>
</protein>
<dbReference type="InterPro" id="IPR035185">
    <property type="entry name" value="DUF5305"/>
</dbReference>
<proteinExistence type="predicted"/>
<evidence type="ECO:0000256" key="2">
    <source>
        <dbReference type="SAM" id="Phobius"/>
    </source>
</evidence>
<feature type="compositionally biased region" description="Basic residues" evidence="1">
    <location>
        <begin position="510"/>
        <end position="520"/>
    </location>
</feature>
<feature type="region of interest" description="Disordered" evidence="1">
    <location>
        <begin position="498"/>
        <end position="520"/>
    </location>
</feature>
<dbReference type="Pfam" id="PF17231">
    <property type="entry name" value="DUF5305"/>
    <property type="match status" value="1"/>
</dbReference>
<dbReference type="EMBL" id="BOMI01000184">
    <property type="protein sequence ID" value="GID79978.1"/>
    <property type="molecule type" value="Genomic_DNA"/>
</dbReference>
<accession>A0ABQ3YIZ8</accession>
<name>A0ABQ3YIZ8_9ACTN</name>
<sequence>MAAILGMAAIGAWALMTERIAYVVTSGISMNPVYYQNDLVIVMKADSYHVGQIAAYHGDVPGQRVLHRIIGGSGSAGFVLKGDNNESIDPKTPTTEEMIGRAVLHIPKGGTWLKPFLGPSGIGMLSFLVISGGAATAARNRREIPRGRRKKKVKAMSRQGGSLETAAAVFKTVQRLPPALRGGAYLAAAFLALAVLLGVLGWMKPVVETREVAAPPRQSLTYSYSAKVPKSAAYDGTTVSSPEPIFRRLTNNVDLVTRYEGPPGTFDLSARLTNGTGWHTTIQLVDEVAFTGSSYEATAKFDLKALVARADAASTAIGTSSSGSVSVALSARVVSQGRATLSAPLTIEVTPVQMVLGGNSKLTTESAGSAGTTVVPREIGILGLTAAQARSYAILSLIAAGALAAIVFLIARRAMPLRTRAQIERRYPQLLVHVEPMASPPGKPIVNVDNFPALVKLAEKYGQMILTWRREDSDDFVVRDEGITYRYRVPLDRPELLDIEHQNRPATAGSHRRKASSPVS</sequence>
<keyword evidence="2" id="KW-0472">Membrane</keyword>